<dbReference type="Gene3D" id="1.10.10.1740">
    <property type="entry name" value="Transmembrane protein 14-like"/>
    <property type="match status" value="1"/>
</dbReference>
<keyword evidence="2" id="KW-1185">Reference proteome</keyword>
<dbReference type="PANTHER" id="PTHR28177">
    <property type="entry name" value="ALTERED INHERITANCE OF MITOCHONDRIA PROTEIN 19, MITOCHONDRIAL"/>
    <property type="match status" value="1"/>
</dbReference>
<accession>A0ABR1FEY7</accession>
<dbReference type="PANTHER" id="PTHR28177:SF1">
    <property type="entry name" value="ALTERED INHERITANCE OF MITOCHONDRIA PROTEIN 19, MITOCHONDRIAL"/>
    <property type="match status" value="1"/>
</dbReference>
<reference evidence="1 2" key="1">
    <citation type="submission" date="2024-03" db="EMBL/GenBank/DDBJ databases">
        <title>Genome-scale model development and genomic sequencing of the oleaginous clade Lipomyces.</title>
        <authorList>
            <consortium name="Lawrence Berkeley National Laboratory"/>
            <person name="Czajka J.J."/>
            <person name="Han Y."/>
            <person name="Kim J."/>
            <person name="Mondo S.J."/>
            <person name="Hofstad B.A."/>
            <person name="Robles A."/>
            <person name="Haridas S."/>
            <person name="Riley R."/>
            <person name="LaButti K."/>
            <person name="Pangilinan J."/>
            <person name="Andreopoulos W."/>
            <person name="Lipzen A."/>
            <person name="Yan J."/>
            <person name="Wang M."/>
            <person name="Ng V."/>
            <person name="Grigoriev I.V."/>
            <person name="Spatafora J.W."/>
            <person name="Magnuson J.K."/>
            <person name="Baker S.E."/>
            <person name="Pomraning K.R."/>
        </authorList>
    </citation>
    <scope>NUCLEOTIDE SEQUENCE [LARGE SCALE GENOMIC DNA]</scope>
    <source>
        <strain evidence="1 2">Phaff 52-87</strain>
    </source>
</reference>
<sequence>MAPNKGVDPSVPDPGALPLEKVPDLTKSTFSEQVSRLAITPYPAWGFSAALFSTLPRSYQIKTYLPRPLSCLGFGSIIGFAGYMSYDNDPINGAGVASAWSILYLLANGRRGITQFKPWPAVLSLYALGNAAMYGREFFFPDEGMLAL</sequence>
<comment type="caution">
    <text evidence="1">The sequence shown here is derived from an EMBL/GenBank/DDBJ whole genome shotgun (WGS) entry which is preliminary data.</text>
</comment>
<evidence type="ECO:0000313" key="1">
    <source>
        <dbReference type="EMBL" id="KAK7208434.1"/>
    </source>
</evidence>
<dbReference type="RefSeq" id="XP_064771467.1">
    <property type="nucleotide sequence ID" value="XM_064911874.1"/>
</dbReference>
<dbReference type="InterPro" id="IPR019419">
    <property type="entry name" value="AIM19"/>
</dbReference>
<name>A0ABR1FEY7_9ASCO</name>
<evidence type="ECO:0000313" key="2">
    <source>
        <dbReference type="Proteomes" id="UP001498771"/>
    </source>
</evidence>
<dbReference type="InterPro" id="IPR044890">
    <property type="entry name" value="TMEM14_sf"/>
</dbReference>
<protein>
    <submittedName>
        <fullName evidence="1">Loss of respiratory capacity protein 2</fullName>
    </submittedName>
</protein>
<dbReference type="Pfam" id="PF10315">
    <property type="entry name" value="Aim19"/>
    <property type="match status" value="1"/>
</dbReference>
<proteinExistence type="predicted"/>
<gene>
    <name evidence="1" type="ORF">BZA70DRAFT_273720</name>
</gene>
<dbReference type="GeneID" id="90037386"/>
<dbReference type="EMBL" id="JBBJBU010000001">
    <property type="protein sequence ID" value="KAK7208434.1"/>
    <property type="molecule type" value="Genomic_DNA"/>
</dbReference>
<dbReference type="Proteomes" id="UP001498771">
    <property type="component" value="Unassembled WGS sequence"/>
</dbReference>
<organism evidence="1 2">
    <name type="scientific">Myxozyma melibiosi</name>
    <dbReference type="NCBI Taxonomy" id="54550"/>
    <lineage>
        <taxon>Eukaryota</taxon>
        <taxon>Fungi</taxon>
        <taxon>Dikarya</taxon>
        <taxon>Ascomycota</taxon>
        <taxon>Saccharomycotina</taxon>
        <taxon>Lipomycetes</taxon>
        <taxon>Lipomycetales</taxon>
        <taxon>Lipomycetaceae</taxon>
        <taxon>Myxozyma</taxon>
    </lineage>
</organism>